<feature type="transmembrane region" description="Helical" evidence="1">
    <location>
        <begin position="150"/>
        <end position="172"/>
    </location>
</feature>
<feature type="transmembrane region" description="Helical" evidence="1">
    <location>
        <begin position="110"/>
        <end position="129"/>
    </location>
</feature>
<evidence type="ECO:0000313" key="2">
    <source>
        <dbReference type="EMBL" id="KAJ8931713.1"/>
    </source>
</evidence>
<dbReference type="PANTHER" id="PTHR47154">
    <property type="entry name" value="G-PROTEIN COUPLED RECEPTOR MTH-RELATED"/>
    <property type="match status" value="1"/>
</dbReference>
<keyword evidence="1" id="KW-1133">Transmembrane helix</keyword>
<protein>
    <submittedName>
        <fullName evidence="2">Uncharacterized protein</fullName>
    </submittedName>
</protein>
<accession>A0AAV8WZ54</accession>
<reference evidence="2" key="1">
    <citation type="journal article" date="2023" name="Insect Mol. Biol.">
        <title>Genome sequencing provides insights into the evolution of gene families encoding plant cell wall-degrading enzymes in longhorned beetles.</title>
        <authorList>
            <person name="Shin N.R."/>
            <person name="Okamura Y."/>
            <person name="Kirsch R."/>
            <person name="Pauchet Y."/>
        </authorList>
    </citation>
    <scope>NUCLEOTIDE SEQUENCE</scope>
    <source>
        <strain evidence="2">RBIC_L_NR</strain>
    </source>
</reference>
<dbReference type="GO" id="GO:0008528">
    <property type="term" value="F:G protein-coupled peptide receptor activity"/>
    <property type="evidence" value="ECO:0007669"/>
    <property type="project" value="TreeGrafter"/>
</dbReference>
<dbReference type="Gene3D" id="1.20.1070.10">
    <property type="entry name" value="Rhodopsin 7-helix transmembrane proteins"/>
    <property type="match status" value="1"/>
</dbReference>
<name>A0AAV8WZ54_9CUCU</name>
<evidence type="ECO:0000313" key="3">
    <source>
        <dbReference type="Proteomes" id="UP001162156"/>
    </source>
</evidence>
<keyword evidence="3" id="KW-1185">Reference proteome</keyword>
<feature type="non-terminal residue" evidence="2">
    <location>
        <position position="1"/>
    </location>
</feature>
<comment type="caution">
    <text evidence="2">The sequence shown here is derived from an EMBL/GenBank/DDBJ whole genome shotgun (WGS) entry which is preliminary data.</text>
</comment>
<proteinExistence type="predicted"/>
<dbReference type="EMBL" id="JANEYF010004260">
    <property type="protein sequence ID" value="KAJ8931713.1"/>
    <property type="molecule type" value="Genomic_DNA"/>
</dbReference>
<dbReference type="Proteomes" id="UP001162156">
    <property type="component" value="Unassembled WGS sequence"/>
</dbReference>
<sequence>TYAIIHNRTCPQIYMMKEDKYKFNLDNLGIFKYWQDRTESFVENDIGHMNSYCIEHTKKKNIEGYFFFMCFGPQRINEKFQITVWPKILSCICLVLTIFIYLFLNETRKVFGKILISYCIALLFENAVLTYAQMNLHPTGIDCKLRSFSIIFFATATFSWSNVICCDIWWTFG</sequence>
<dbReference type="GO" id="GO:0005886">
    <property type="term" value="C:plasma membrane"/>
    <property type="evidence" value="ECO:0007669"/>
    <property type="project" value="TreeGrafter"/>
</dbReference>
<keyword evidence="1" id="KW-0812">Transmembrane</keyword>
<evidence type="ECO:0000256" key="1">
    <source>
        <dbReference type="SAM" id="Phobius"/>
    </source>
</evidence>
<keyword evidence="1" id="KW-0472">Membrane</keyword>
<dbReference type="AlphaFoldDB" id="A0AAV8WZ54"/>
<dbReference type="PANTHER" id="PTHR47154:SF2">
    <property type="entry name" value="G-PROTEIN COUPLED RECEPTOR MTH-RELATED"/>
    <property type="match status" value="1"/>
</dbReference>
<dbReference type="InterPro" id="IPR051384">
    <property type="entry name" value="Mth_GPCR"/>
</dbReference>
<organism evidence="2 3">
    <name type="scientific">Rhamnusium bicolor</name>
    <dbReference type="NCBI Taxonomy" id="1586634"/>
    <lineage>
        <taxon>Eukaryota</taxon>
        <taxon>Metazoa</taxon>
        <taxon>Ecdysozoa</taxon>
        <taxon>Arthropoda</taxon>
        <taxon>Hexapoda</taxon>
        <taxon>Insecta</taxon>
        <taxon>Pterygota</taxon>
        <taxon>Neoptera</taxon>
        <taxon>Endopterygota</taxon>
        <taxon>Coleoptera</taxon>
        <taxon>Polyphaga</taxon>
        <taxon>Cucujiformia</taxon>
        <taxon>Chrysomeloidea</taxon>
        <taxon>Cerambycidae</taxon>
        <taxon>Lepturinae</taxon>
        <taxon>Rhagiini</taxon>
        <taxon>Rhamnusium</taxon>
    </lineage>
</organism>
<feature type="transmembrane region" description="Helical" evidence="1">
    <location>
        <begin position="84"/>
        <end position="104"/>
    </location>
</feature>
<gene>
    <name evidence="2" type="ORF">NQ314_015341</name>
</gene>